<feature type="compositionally biased region" description="Low complexity" evidence="1">
    <location>
        <begin position="153"/>
        <end position="182"/>
    </location>
</feature>
<accession>A0A507F188</accession>
<evidence type="ECO:0000313" key="3">
    <source>
        <dbReference type="EMBL" id="TPX69862.1"/>
    </source>
</evidence>
<dbReference type="Proteomes" id="UP000320333">
    <property type="component" value="Unassembled WGS sequence"/>
</dbReference>
<keyword evidence="4" id="KW-1185">Reference proteome</keyword>
<feature type="compositionally biased region" description="Low complexity" evidence="1">
    <location>
        <begin position="114"/>
        <end position="145"/>
    </location>
</feature>
<comment type="caution">
    <text evidence="3">The sequence shown here is derived from an EMBL/GenBank/DDBJ whole genome shotgun (WGS) entry which is preliminary data.</text>
</comment>
<feature type="signal peptide" evidence="2">
    <location>
        <begin position="1"/>
        <end position="15"/>
    </location>
</feature>
<organism evidence="3 4">
    <name type="scientific">Chytriomyces confervae</name>
    <dbReference type="NCBI Taxonomy" id="246404"/>
    <lineage>
        <taxon>Eukaryota</taxon>
        <taxon>Fungi</taxon>
        <taxon>Fungi incertae sedis</taxon>
        <taxon>Chytridiomycota</taxon>
        <taxon>Chytridiomycota incertae sedis</taxon>
        <taxon>Chytridiomycetes</taxon>
        <taxon>Chytridiales</taxon>
        <taxon>Chytriomycetaceae</taxon>
        <taxon>Chytriomyces</taxon>
    </lineage>
</organism>
<reference evidence="3 4" key="1">
    <citation type="journal article" date="2019" name="Sci. Rep.">
        <title>Comparative genomics of chytrid fungi reveal insights into the obligate biotrophic and pathogenic lifestyle of Synchytrium endobioticum.</title>
        <authorList>
            <person name="van de Vossenberg B.T.L.H."/>
            <person name="Warris S."/>
            <person name="Nguyen H.D.T."/>
            <person name="van Gent-Pelzer M.P.E."/>
            <person name="Joly D.L."/>
            <person name="van de Geest H.C."/>
            <person name="Bonants P.J.M."/>
            <person name="Smith D.S."/>
            <person name="Levesque C.A."/>
            <person name="van der Lee T.A.J."/>
        </authorList>
    </citation>
    <scope>NUCLEOTIDE SEQUENCE [LARGE SCALE GENOMIC DNA]</scope>
    <source>
        <strain evidence="3 4">CBS 675.73</strain>
    </source>
</reference>
<proteinExistence type="predicted"/>
<name>A0A507F188_9FUNG</name>
<sequence>MQSLSILAFALAASAQVVPSLPSTPAGVAQYFSNIVPNKPACGTSCFTSVPGSTLPATVASATAFCAAYAPTFSACVAKACPASAKPDWDSLISVLPNLCQTVSGTQASSSAAASSASDAAPTDAAPTDDAAAATTTAANDSAAPVDPTSVPATDASRSSVSSASAVPKTSTAAGTKSATSAAAQKTVSATSLAAPTSIKSSADTVAAASFVLGAKDLKNLICRPAPVPPHLAQSSPLNKNPVQQLHALEPTLLEELDITDGDSHKRLLEWAPSCCRRYLTATSWRNIRSAADRLKATFQWRHEYKPDQNQKGRSRARSPLWPLIPLRLRQTRPPAPIPRPIPPPCHRQQRIRARLHSPHSCLNERLQPMPENSDQIALVIDSKDDQSLILLPKPKSIFTIRKRATNAGSGGGINILDAVHPSQLPVKYGGTLTLNTITEASCLYLITV</sequence>
<feature type="chain" id="PRO_5021489181" description="Extracellular membrane protein CFEM domain-containing protein" evidence="2">
    <location>
        <begin position="16"/>
        <end position="449"/>
    </location>
</feature>
<dbReference type="InterPro" id="IPR036865">
    <property type="entry name" value="CRAL-TRIO_dom_sf"/>
</dbReference>
<evidence type="ECO:0008006" key="5">
    <source>
        <dbReference type="Google" id="ProtNLM"/>
    </source>
</evidence>
<dbReference type="EMBL" id="QEAP01000304">
    <property type="protein sequence ID" value="TPX69862.1"/>
    <property type="molecule type" value="Genomic_DNA"/>
</dbReference>
<feature type="region of interest" description="Disordered" evidence="1">
    <location>
        <begin position="114"/>
        <end position="182"/>
    </location>
</feature>
<gene>
    <name evidence="3" type="ORF">CcCBS67573_g06735</name>
</gene>
<dbReference type="OrthoDB" id="75724at2759"/>
<protein>
    <recommendedName>
        <fullName evidence="5">Extracellular membrane protein CFEM domain-containing protein</fullName>
    </recommendedName>
</protein>
<dbReference type="AlphaFoldDB" id="A0A507F188"/>
<evidence type="ECO:0000313" key="4">
    <source>
        <dbReference type="Proteomes" id="UP000320333"/>
    </source>
</evidence>
<evidence type="ECO:0000256" key="1">
    <source>
        <dbReference type="SAM" id="MobiDB-lite"/>
    </source>
</evidence>
<dbReference type="Gene3D" id="3.40.525.10">
    <property type="entry name" value="CRAL-TRIO lipid binding domain"/>
    <property type="match status" value="1"/>
</dbReference>
<evidence type="ECO:0000256" key="2">
    <source>
        <dbReference type="SAM" id="SignalP"/>
    </source>
</evidence>
<keyword evidence="2" id="KW-0732">Signal</keyword>